<dbReference type="AlphaFoldDB" id="X1Q2G8"/>
<gene>
    <name evidence="1" type="ORF">S06H3_45186</name>
</gene>
<protein>
    <submittedName>
        <fullName evidence="1">Uncharacterized protein</fullName>
    </submittedName>
</protein>
<evidence type="ECO:0000313" key="1">
    <source>
        <dbReference type="EMBL" id="GAI45275.1"/>
    </source>
</evidence>
<accession>X1Q2G8</accession>
<comment type="caution">
    <text evidence="1">The sequence shown here is derived from an EMBL/GenBank/DDBJ whole genome shotgun (WGS) entry which is preliminary data.</text>
</comment>
<name>X1Q2G8_9ZZZZ</name>
<dbReference type="EMBL" id="BARV01028186">
    <property type="protein sequence ID" value="GAI45275.1"/>
    <property type="molecule type" value="Genomic_DNA"/>
</dbReference>
<proteinExistence type="predicted"/>
<reference evidence="1" key="1">
    <citation type="journal article" date="2014" name="Front. Microbiol.">
        <title>High frequency of phylogenetically diverse reductive dehalogenase-homologous genes in deep subseafloor sedimentary metagenomes.</title>
        <authorList>
            <person name="Kawai M."/>
            <person name="Futagami T."/>
            <person name="Toyoda A."/>
            <person name="Takaki Y."/>
            <person name="Nishi S."/>
            <person name="Hori S."/>
            <person name="Arai W."/>
            <person name="Tsubouchi T."/>
            <person name="Morono Y."/>
            <person name="Uchiyama I."/>
            <person name="Ito T."/>
            <person name="Fujiyama A."/>
            <person name="Inagaki F."/>
            <person name="Takami H."/>
        </authorList>
    </citation>
    <scope>NUCLEOTIDE SEQUENCE</scope>
    <source>
        <strain evidence="1">Expedition CK06-06</strain>
    </source>
</reference>
<organism evidence="1">
    <name type="scientific">marine sediment metagenome</name>
    <dbReference type="NCBI Taxonomy" id="412755"/>
    <lineage>
        <taxon>unclassified sequences</taxon>
        <taxon>metagenomes</taxon>
        <taxon>ecological metagenomes</taxon>
    </lineage>
</organism>
<feature type="non-terminal residue" evidence="1">
    <location>
        <position position="1"/>
    </location>
</feature>
<sequence>EFRPEFALEREWDDPLARALYGFHNGCFAGTWKDPQKWRLTGSDKKYNSLLKLAENLHPVSGKPITWTRKPIPFVLVLMEEPTDIGGWYYLLPPIRPPPDLSNETTQRLYKLKQAHSLALKQAQARADAMACSQAENDNSAWADILDTTELLEECEK</sequence>